<sequence>MIHLDDRGHRTSEEAVSLFEGDAVILRRLADREPKAVLESVEQCQTTLDATADTRAYPNQARSRLGKPKLRVVAGNTVHLALGNPKV</sequence>
<accession>D5MM30</accession>
<organism evidence="1 2">
    <name type="scientific">Methylomirabilis oxygeniifera</name>
    <dbReference type="NCBI Taxonomy" id="671143"/>
    <lineage>
        <taxon>Bacteria</taxon>
        <taxon>Candidatus Methylomirabilota</taxon>
        <taxon>Candidatus Methylomirabilia</taxon>
        <taxon>Candidatus Methylomirabilales</taxon>
        <taxon>Candidatus Methylomirabilaceae</taxon>
        <taxon>Candidatus Methylomirabilis</taxon>
    </lineage>
</organism>
<proteinExistence type="predicted"/>
<protein>
    <submittedName>
        <fullName evidence="1">Uncharacterized protein</fullName>
    </submittedName>
</protein>
<gene>
    <name evidence="1" type="ORF">DAMO_0855</name>
</gene>
<dbReference type="EMBL" id="FP565575">
    <property type="protein sequence ID" value="CBE67916.1"/>
    <property type="molecule type" value="Genomic_DNA"/>
</dbReference>
<dbReference type="KEGG" id="mox:DAMO_0855"/>
<dbReference type="Proteomes" id="UP000006898">
    <property type="component" value="Chromosome"/>
</dbReference>
<name>D5MM30_METO1</name>
<dbReference type="AlphaFoldDB" id="D5MM30"/>
<reference evidence="1 2" key="1">
    <citation type="journal article" date="2010" name="Nature">
        <title>Nitrite-driven anaerobic methane oxidation by oxygenic bacteria.</title>
        <authorList>
            <person name="Ettwig K.F."/>
            <person name="Butler M.K."/>
            <person name="Le Paslier D."/>
            <person name="Pelletier E."/>
            <person name="Mangenot S."/>
            <person name="Kuypers M.M.M."/>
            <person name="Schreiber F."/>
            <person name="Dutilh B.E."/>
            <person name="Zedelius J."/>
            <person name="de Beer D."/>
            <person name="Gloerich J."/>
            <person name="Wessels H.J.C.T."/>
            <person name="van Allen T."/>
            <person name="Luesken F."/>
            <person name="Wu M."/>
            <person name="van de Pas-Schoonen K.T."/>
            <person name="Op den Camp H.J.M."/>
            <person name="Janssen-Megens E.M."/>
            <person name="Francoijs K-J."/>
            <person name="Stunnenberg H."/>
            <person name="Weissenbach J."/>
            <person name="Jetten M.S.M."/>
            <person name="Strous M."/>
        </authorList>
    </citation>
    <scope>NUCLEOTIDE SEQUENCE [LARGE SCALE GENOMIC DNA]</scope>
</reference>
<evidence type="ECO:0000313" key="2">
    <source>
        <dbReference type="Proteomes" id="UP000006898"/>
    </source>
</evidence>
<dbReference type="HOGENOM" id="CLU_2477593_0_0_0"/>
<evidence type="ECO:0000313" key="1">
    <source>
        <dbReference type="EMBL" id="CBE67916.1"/>
    </source>
</evidence>